<dbReference type="PIRSF" id="PIRSF001434">
    <property type="entry name" value="CGS"/>
    <property type="match status" value="1"/>
</dbReference>
<evidence type="ECO:0000313" key="7">
    <source>
        <dbReference type="Proteomes" id="UP000785200"/>
    </source>
</evidence>
<name>A0A9P7AZ69_9HELO</name>
<dbReference type="FunFam" id="3.40.640.10:FF:000072">
    <property type="entry name" value="Putative cystathionine beta-lyase"/>
    <property type="match status" value="1"/>
</dbReference>
<protein>
    <submittedName>
        <fullName evidence="6">Trans-sulfuration enzyme</fullName>
    </submittedName>
</protein>
<feature type="modified residue" description="N6-(pyridoxal phosphate)lysine" evidence="3">
    <location>
        <position position="223"/>
    </location>
</feature>
<dbReference type="InterPro" id="IPR015422">
    <property type="entry name" value="PyrdxlP-dep_Trfase_small"/>
</dbReference>
<dbReference type="FunFam" id="3.90.1150.10:FF:000066">
    <property type="entry name" value="Putative cystathionine beta-lyase"/>
    <property type="match status" value="1"/>
</dbReference>
<dbReference type="InterPro" id="IPR000277">
    <property type="entry name" value="Cys/Met-Metab_PyrdxlP-dep_enz"/>
</dbReference>
<dbReference type="Proteomes" id="UP000785200">
    <property type="component" value="Unassembled WGS sequence"/>
</dbReference>
<comment type="similarity">
    <text evidence="4">Belongs to the trans-sulfuration enzymes family.</text>
</comment>
<accession>A0A9P7AZ69</accession>
<evidence type="ECO:0000256" key="5">
    <source>
        <dbReference type="SAM" id="MobiDB-lite"/>
    </source>
</evidence>
<feature type="compositionally biased region" description="Basic and acidic residues" evidence="5">
    <location>
        <begin position="14"/>
        <end position="23"/>
    </location>
</feature>
<feature type="region of interest" description="Disordered" evidence="5">
    <location>
        <begin position="1"/>
        <end position="24"/>
    </location>
</feature>
<reference evidence="6" key="1">
    <citation type="submission" date="2019-07" db="EMBL/GenBank/DDBJ databases">
        <title>Hyphodiscus hymeniophilus genome sequencing and assembly.</title>
        <authorList>
            <person name="Kramer G."/>
            <person name="Nodwell J."/>
        </authorList>
    </citation>
    <scope>NUCLEOTIDE SEQUENCE</scope>
    <source>
        <strain evidence="6">ATCC 34498</strain>
    </source>
</reference>
<dbReference type="GO" id="GO:0019346">
    <property type="term" value="P:transsulfuration"/>
    <property type="evidence" value="ECO:0007669"/>
    <property type="project" value="InterPro"/>
</dbReference>
<dbReference type="OrthoDB" id="3512640at2759"/>
<dbReference type="SUPFAM" id="SSF53383">
    <property type="entry name" value="PLP-dependent transferases"/>
    <property type="match status" value="1"/>
</dbReference>
<sequence length="409" mass="44785">MSAAQPGNESLQNGDDRSPEHGLSKLSLSSQTIHADDFLNEGQDVAPPLHVSTTFRYNKNPDALVAWGERDPHAPLDGHIYSRHSAPNTTRFEAILSSIFKGPTLTYASGLSAFHALLVFLNPKRISIGEGYHGCHGVIGIHQKLTGLKKLDLNCDPEELQAGDVVHIETPINPYGTATNLKAFAEKAHSRGAYLTVDATFGPPPLQDPFLWGADIVMHSGTKVQEGWFQKLEAERLHLGNVMGSMEGWLGIRSVRTLEVRVERQSSNAGKIVAWLNAALHPEKASSVDVVSSEDSKVVQSVLAKIEHASLQEDDIKDGWLLKQMPNGFGPVFSITLREKGFARRLPSKLDLFHHATSLGGVESLIEWRTMTDSLVDSRLLRVSVGLEGWEDLRDDLLSGFKAIAAETK</sequence>
<dbReference type="PANTHER" id="PTHR11808">
    <property type="entry name" value="TRANS-SULFURATION ENZYME FAMILY MEMBER"/>
    <property type="match status" value="1"/>
</dbReference>
<dbReference type="Gene3D" id="3.90.1150.10">
    <property type="entry name" value="Aspartate Aminotransferase, domain 1"/>
    <property type="match status" value="1"/>
</dbReference>
<keyword evidence="7" id="KW-1185">Reference proteome</keyword>
<comment type="caution">
    <text evidence="6">The sequence shown here is derived from an EMBL/GenBank/DDBJ whole genome shotgun (WGS) entry which is preliminary data.</text>
</comment>
<dbReference type="InterPro" id="IPR015424">
    <property type="entry name" value="PyrdxlP-dep_Trfase"/>
</dbReference>
<gene>
    <name evidence="6" type="ORF">D0Z07_2584</name>
</gene>
<keyword evidence="2 3" id="KW-0663">Pyridoxal phosphate</keyword>
<dbReference type="Gene3D" id="3.40.640.10">
    <property type="entry name" value="Type I PLP-dependent aspartate aminotransferase-like (Major domain)"/>
    <property type="match status" value="1"/>
</dbReference>
<evidence type="ECO:0000256" key="2">
    <source>
        <dbReference type="ARBA" id="ARBA00022898"/>
    </source>
</evidence>
<proteinExistence type="inferred from homology"/>
<evidence type="ECO:0000256" key="1">
    <source>
        <dbReference type="ARBA" id="ARBA00001933"/>
    </source>
</evidence>
<dbReference type="GO" id="GO:0005737">
    <property type="term" value="C:cytoplasm"/>
    <property type="evidence" value="ECO:0007669"/>
    <property type="project" value="TreeGrafter"/>
</dbReference>
<comment type="cofactor">
    <cofactor evidence="1 4">
        <name>pyridoxal 5'-phosphate</name>
        <dbReference type="ChEBI" id="CHEBI:597326"/>
    </cofactor>
</comment>
<dbReference type="Pfam" id="PF01053">
    <property type="entry name" value="Cys_Met_Meta_PP"/>
    <property type="match status" value="1"/>
</dbReference>
<dbReference type="PANTHER" id="PTHR11808:SF35">
    <property type="entry name" value="CYSTATHIONINE GAMMA-SYNTHASE (AFU_ORTHOLOGUE AFUA_7G01590)"/>
    <property type="match status" value="1"/>
</dbReference>
<dbReference type="EMBL" id="VNKQ01000005">
    <property type="protein sequence ID" value="KAG0650877.1"/>
    <property type="molecule type" value="Genomic_DNA"/>
</dbReference>
<dbReference type="AlphaFoldDB" id="A0A9P7AZ69"/>
<evidence type="ECO:0000256" key="3">
    <source>
        <dbReference type="PIRSR" id="PIRSR001434-2"/>
    </source>
</evidence>
<feature type="compositionally biased region" description="Polar residues" evidence="5">
    <location>
        <begin position="1"/>
        <end position="13"/>
    </location>
</feature>
<dbReference type="InterPro" id="IPR015421">
    <property type="entry name" value="PyrdxlP-dep_Trfase_major"/>
</dbReference>
<organism evidence="6 7">
    <name type="scientific">Hyphodiscus hymeniophilus</name>
    <dbReference type="NCBI Taxonomy" id="353542"/>
    <lineage>
        <taxon>Eukaryota</taxon>
        <taxon>Fungi</taxon>
        <taxon>Dikarya</taxon>
        <taxon>Ascomycota</taxon>
        <taxon>Pezizomycotina</taxon>
        <taxon>Leotiomycetes</taxon>
        <taxon>Helotiales</taxon>
        <taxon>Hyphodiscaceae</taxon>
        <taxon>Hyphodiscus</taxon>
    </lineage>
</organism>
<evidence type="ECO:0000313" key="6">
    <source>
        <dbReference type="EMBL" id="KAG0650877.1"/>
    </source>
</evidence>
<evidence type="ECO:0000256" key="4">
    <source>
        <dbReference type="RuleBase" id="RU362118"/>
    </source>
</evidence>
<dbReference type="GO" id="GO:0016846">
    <property type="term" value="F:carbon-sulfur lyase activity"/>
    <property type="evidence" value="ECO:0007669"/>
    <property type="project" value="TreeGrafter"/>
</dbReference>
<dbReference type="GO" id="GO:0030170">
    <property type="term" value="F:pyridoxal phosphate binding"/>
    <property type="evidence" value="ECO:0007669"/>
    <property type="project" value="InterPro"/>
</dbReference>